<sequence length="841" mass="88194">MSSSSATQTTTSVDTFSSSSLSSAVVTSPPTNVTSNSQTAADKTTTTTTPSSVFDTESTLSTLPLPSSISTTNDDGSTSSASSTDTTAASITTSVTSDTSPQAPPTLTSVDTTSVDTFTTTSITSQSIATDPTSVESQTTGGATPATTDTSLISGESQTTTGVAGTEPTTAATSPTTVVDTTSETFTTVTSTGDTTTTVTDTISETSTTVSEQATTTSTDGTTTDTDTRSNTGAKSESQSISTIHTVTETESGSVFDTQIVPETSTHATSAMPLQMVSSTRIAVGFTLKGISTTPPSVTETLSTSTETLTNVNTSDLGILTQNTVHVAEALTLSSVEFKTFVTTEFATSTLSDGKITIVPTLTKTMTGTVKPTYTLQPDEFERKKGPVIGGIVAACLLAVMGASIGIWLCRRRRGRVNAGRRADSIGFWDATSGRVLIPGHPSLTGDRSPNSQEWRPPLIEEVGDDEGELNARARGNIMSERTSGTGSILPVSYQDRRPTTPPLDSVEVHSLMSTGQDDDGTLEFDPSLLSSDGGTHPPNVNNCSSDLSLKGGVRTASLISLSSEPTPTASRLSHSSSRSEQSRGTIRSVNSPFADSNQEAVRNSYWGTTMRPATPQSSLSPGDTTAPKRSETVGLRMSRNAQSSITSSERVWKEIEIEDETTRTPGPVAVLAINPFETRTAPSLMSQVSLLNPPTRPRFRTTLTELIYQSRPPTLPSPTIPAGASPALTDDDSFHPEGLLADPAYVQSRCEVNASQMSLHSLLDHVDYSRPIVESSRQSSAFDGDIIFRMSGATDASAEGGVISNSAENPFRDPVQNDEDLLNDVSPVLIMLQRATNGKT</sequence>
<feature type="compositionally biased region" description="Polar residues" evidence="1">
    <location>
        <begin position="615"/>
        <end position="624"/>
    </location>
</feature>
<dbReference type="KEGG" id="more:E1B28_006727"/>
<feature type="compositionally biased region" description="Polar residues" evidence="1">
    <location>
        <begin position="529"/>
        <end position="548"/>
    </location>
</feature>
<dbReference type="Proteomes" id="UP001049176">
    <property type="component" value="Chromosome 3"/>
</dbReference>
<proteinExistence type="predicted"/>
<comment type="caution">
    <text evidence="3">The sequence shown here is derived from an EMBL/GenBank/DDBJ whole genome shotgun (WGS) entry which is preliminary data.</text>
</comment>
<feature type="compositionally biased region" description="Low complexity" evidence="1">
    <location>
        <begin position="571"/>
        <end position="584"/>
    </location>
</feature>
<reference evidence="3" key="1">
    <citation type="journal article" date="2021" name="Genome Biol. Evol.">
        <title>The assembled and annotated genome of the fairy-ring fungus Marasmius oreades.</title>
        <authorList>
            <person name="Hiltunen M."/>
            <person name="Ament-Velasquez S.L."/>
            <person name="Johannesson H."/>
        </authorList>
    </citation>
    <scope>NUCLEOTIDE SEQUENCE</scope>
    <source>
        <strain evidence="3">03SP1</strain>
    </source>
</reference>
<feature type="compositionally biased region" description="Polar residues" evidence="1">
    <location>
        <begin position="229"/>
        <end position="242"/>
    </location>
</feature>
<feature type="transmembrane region" description="Helical" evidence="2">
    <location>
        <begin position="388"/>
        <end position="410"/>
    </location>
</feature>
<feature type="region of interest" description="Disordered" evidence="1">
    <location>
        <begin position="125"/>
        <end position="242"/>
    </location>
</feature>
<feature type="compositionally biased region" description="Low complexity" evidence="1">
    <location>
        <begin position="159"/>
        <end position="225"/>
    </location>
</feature>
<name>A0A9P7UWP5_9AGAR</name>
<accession>A0A9P7UWP5</accession>
<feature type="region of interest" description="Disordered" evidence="1">
    <location>
        <begin position="1"/>
        <end position="112"/>
    </location>
</feature>
<dbReference type="RefSeq" id="XP_043012516.1">
    <property type="nucleotide sequence ID" value="XM_043151421.1"/>
</dbReference>
<feature type="compositionally biased region" description="Low complexity" evidence="1">
    <location>
        <begin position="56"/>
        <end position="112"/>
    </location>
</feature>
<evidence type="ECO:0000313" key="4">
    <source>
        <dbReference type="Proteomes" id="UP001049176"/>
    </source>
</evidence>
<dbReference type="GeneID" id="66075803"/>
<dbReference type="EMBL" id="CM032183">
    <property type="protein sequence ID" value="KAG7096046.1"/>
    <property type="molecule type" value="Genomic_DNA"/>
</dbReference>
<feature type="region of interest" description="Disordered" evidence="1">
    <location>
        <begin position="475"/>
        <end position="549"/>
    </location>
</feature>
<dbReference type="AlphaFoldDB" id="A0A9P7UWP5"/>
<feature type="compositionally biased region" description="Polar residues" evidence="1">
    <location>
        <begin position="29"/>
        <end position="43"/>
    </location>
</feature>
<organism evidence="3 4">
    <name type="scientific">Marasmius oreades</name>
    <name type="common">fairy-ring Marasmius</name>
    <dbReference type="NCBI Taxonomy" id="181124"/>
    <lineage>
        <taxon>Eukaryota</taxon>
        <taxon>Fungi</taxon>
        <taxon>Dikarya</taxon>
        <taxon>Basidiomycota</taxon>
        <taxon>Agaricomycotina</taxon>
        <taxon>Agaricomycetes</taxon>
        <taxon>Agaricomycetidae</taxon>
        <taxon>Agaricales</taxon>
        <taxon>Marasmiineae</taxon>
        <taxon>Marasmiaceae</taxon>
        <taxon>Marasmius</taxon>
    </lineage>
</organism>
<keyword evidence="2" id="KW-1133">Transmembrane helix</keyword>
<feature type="compositionally biased region" description="Low complexity" evidence="1">
    <location>
        <begin position="1"/>
        <end position="28"/>
    </location>
</feature>
<keyword evidence="2" id="KW-0812">Transmembrane</keyword>
<feature type="compositionally biased region" description="Polar residues" evidence="1">
    <location>
        <begin position="561"/>
        <end position="570"/>
    </location>
</feature>
<evidence type="ECO:0000256" key="2">
    <source>
        <dbReference type="SAM" id="Phobius"/>
    </source>
</evidence>
<keyword evidence="2" id="KW-0472">Membrane</keyword>
<gene>
    <name evidence="3" type="ORF">E1B28_006727</name>
</gene>
<keyword evidence="4" id="KW-1185">Reference proteome</keyword>
<evidence type="ECO:0000256" key="1">
    <source>
        <dbReference type="SAM" id="MobiDB-lite"/>
    </source>
</evidence>
<feature type="compositionally biased region" description="Low complexity" evidence="1">
    <location>
        <begin position="139"/>
        <end position="150"/>
    </location>
</feature>
<protein>
    <submittedName>
        <fullName evidence="3">Uncharacterized protein</fullName>
    </submittedName>
</protein>
<feature type="compositionally biased region" description="Polar residues" evidence="1">
    <location>
        <begin position="585"/>
        <end position="608"/>
    </location>
</feature>
<evidence type="ECO:0000313" key="3">
    <source>
        <dbReference type="EMBL" id="KAG7096046.1"/>
    </source>
</evidence>
<feature type="region of interest" description="Disordered" evidence="1">
    <location>
        <begin position="561"/>
        <end position="648"/>
    </location>
</feature>
<dbReference type="OrthoDB" id="3071218at2759"/>